<organism evidence="11 12">
    <name type="scientific">Teichococcus vastitatis</name>
    <dbReference type="NCBI Taxonomy" id="2307076"/>
    <lineage>
        <taxon>Bacteria</taxon>
        <taxon>Pseudomonadati</taxon>
        <taxon>Pseudomonadota</taxon>
        <taxon>Alphaproteobacteria</taxon>
        <taxon>Acetobacterales</taxon>
        <taxon>Roseomonadaceae</taxon>
        <taxon>Roseomonas</taxon>
    </lineage>
</organism>
<dbReference type="SUPFAM" id="SSF55874">
    <property type="entry name" value="ATPase domain of HSP90 chaperone/DNA topoisomerase II/histidine kinase"/>
    <property type="match status" value="1"/>
</dbReference>
<feature type="domain" description="PAS" evidence="9">
    <location>
        <begin position="152"/>
        <end position="222"/>
    </location>
</feature>
<dbReference type="Pfam" id="PF02518">
    <property type="entry name" value="HATPase_c"/>
    <property type="match status" value="1"/>
</dbReference>
<feature type="domain" description="Histidine kinase" evidence="7">
    <location>
        <begin position="605"/>
        <end position="825"/>
    </location>
</feature>
<evidence type="ECO:0000256" key="5">
    <source>
        <dbReference type="ARBA" id="ARBA00022777"/>
    </source>
</evidence>
<dbReference type="PROSITE" id="PS50110">
    <property type="entry name" value="RESPONSE_REGULATORY"/>
    <property type="match status" value="1"/>
</dbReference>
<dbReference type="RefSeq" id="WP_241792589.1">
    <property type="nucleotide sequence ID" value="NZ_JALBUU010000004.1"/>
</dbReference>
<evidence type="ECO:0000259" key="9">
    <source>
        <dbReference type="PROSITE" id="PS50112"/>
    </source>
</evidence>
<dbReference type="PROSITE" id="PS50109">
    <property type="entry name" value="HIS_KIN"/>
    <property type="match status" value="1"/>
</dbReference>
<dbReference type="SMART" id="SM00448">
    <property type="entry name" value="REC"/>
    <property type="match status" value="1"/>
</dbReference>
<dbReference type="Gene3D" id="3.30.565.10">
    <property type="entry name" value="Histidine kinase-like ATPase, C-terminal domain"/>
    <property type="match status" value="1"/>
</dbReference>
<dbReference type="InterPro" id="IPR001789">
    <property type="entry name" value="Sig_transdc_resp-reg_receiver"/>
</dbReference>
<dbReference type="SUPFAM" id="SSF52172">
    <property type="entry name" value="CheY-like"/>
    <property type="match status" value="1"/>
</dbReference>
<dbReference type="InterPro" id="IPR011006">
    <property type="entry name" value="CheY-like_superfamily"/>
</dbReference>
<evidence type="ECO:0000256" key="3">
    <source>
        <dbReference type="ARBA" id="ARBA00022553"/>
    </source>
</evidence>
<keyword evidence="12" id="KW-1185">Reference proteome</keyword>
<dbReference type="InterPro" id="IPR005467">
    <property type="entry name" value="His_kinase_dom"/>
</dbReference>
<reference evidence="11 12" key="1">
    <citation type="submission" date="2022-03" db="EMBL/GenBank/DDBJ databases">
        <title>Complete genome analysis of Roseomonas KG 17.1 : a prolific producer of plant growth promoters.</title>
        <authorList>
            <person name="Saadouli I."/>
            <person name="Najjari A."/>
            <person name="Mosbah A."/>
            <person name="Ouzari H.I."/>
        </authorList>
    </citation>
    <scope>NUCLEOTIDE SEQUENCE [LARGE SCALE GENOMIC DNA]</scope>
    <source>
        <strain evidence="11 12">KG17-1</strain>
    </source>
</reference>
<dbReference type="PROSITE" id="PS50112">
    <property type="entry name" value="PAS"/>
    <property type="match status" value="2"/>
</dbReference>
<dbReference type="Pfam" id="PF01590">
    <property type="entry name" value="GAF"/>
    <property type="match status" value="1"/>
</dbReference>
<dbReference type="SMART" id="SM00086">
    <property type="entry name" value="PAC"/>
    <property type="match status" value="3"/>
</dbReference>
<protein>
    <recommendedName>
        <fullName evidence="2">histidine kinase</fullName>
        <ecNumber evidence="2">2.7.13.3</ecNumber>
    </recommendedName>
</protein>
<evidence type="ECO:0000313" key="12">
    <source>
        <dbReference type="Proteomes" id="UP001201985"/>
    </source>
</evidence>
<evidence type="ECO:0000313" key="11">
    <source>
        <dbReference type="EMBL" id="MCI0753074.1"/>
    </source>
</evidence>
<dbReference type="InterPro" id="IPR035965">
    <property type="entry name" value="PAS-like_dom_sf"/>
</dbReference>
<feature type="modified residue" description="4-aspartylphosphate" evidence="6">
    <location>
        <position position="896"/>
    </location>
</feature>
<evidence type="ECO:0000256" key="6">
    <source>
        <dbReference type="PROSITE-ProRule" id="PRU00169"/>
    </source>
</evidence>
<sequence>MGALMRAHDWTASPLGVPANWPQSLRLVVNLMLNSEFPMFVAWGPALSFLYNDSYAQILGNKHPRALGQGFHDVWTEIWADISPLIDGAMRGEATFRENLPLLMTRNGYEEQTWFTFSYSPVRDDDGRIAGMFCACTETTGQVLAEHTLRESEARFRNLADQTPVMIWVTDPSGSCTYLNRSWYQFTGQTADQTDGFGWLEATHPEDKAEAEQAFRSAIAAKASFQAEYRLLRADGSYRWVIDAAAPRFAMDGEFLGHVDSVIDIDERREGEARQREAEMRLRTLTNTLPAFVWLATSDGELHYLNNRWYEYTGQIPDQALPSGWVDTLHPDDVARTTKTWADARRHAANYEIEVRYRRRDGMYRWHVARAEPLRGAEGAVDGWVGTSIDIHDRKLTEERLRSSETQLRFTAEVEERLRGTTEAPVAMSEAAELLGRHLGVSRCAYADVSADHDQFTIRSDYVASGIISTVGTYSLDLFGPRAAASMHGGRTLVVRDVPAELESGEGREMFEAIGIAAIICCPLVKGGRLVAMMAVHQDRPRAWTEDEISLVEAVAERCWAHVERVGAETRLRELNGTLEAQVAERTEALHQAQKMEAMGQLTGGVAHDFNNLLTPIFGSLDMLQRKELGGEREKRLISAAMQAAERAKILVQRLLAFARRQPLQAIPVNIAKLVSDMGELVASTTGPQIRVTIDTPADLPPAKVDPSQLEMALLNLSVNARDAMTEGGTLRISASAKTIVSPNRPGLMPGNYICLSVADTGTGMDEITRARAIEPFFSTKGIGKGTGLGLSMVHGLALQLGGALTIRSRPGLGTNVELWLPQSDAPPDAVAPPSSTSAAVPVRGTALLVDDEKFVRLSTANMLSDLGYRVIEAASAEGALQVAERGEVFDILITDHLMPGITGTSLAQQLRTRWPHLPVLVVSGYAEDDGVAADLPRLSKPFRAGELATALVQILNRKGGEARTDGASPGI</sequence>
<dbReference type="InterPro" id="IPR000014">
    <property type="entry name" value="PAS"/>
</dbReference>
<dbReference type="InterPro" id="IPR052162">
    <property type="entry name" value="Sensor_kinase/Photoreceptor"/>
</dbReference>
<dbReference type="InterPro" id="IPR004358">
    <property type="entry name" value="Sig_transdc_His_kin-like_C"/>
</dbReference>
<dbReference type="SMART" id="SM00387">
    <property type="entry name" value="HATPase_c"/>
    <property type="match status" value="1"/>
</dbReference>
<comment type="caution">
    <text evidence="11">The sequence shown here is derived from an EMBL/GenBank/DDBJ whole genome shotgun (WGS) entry which is preliminary data.</text>
</comment>
<dbReference type="InterPro" id="IPR029016">
    <property type="entry name" value="GAF-like_dom_sf"/>
</dbReference>
<evidence type="ECO:0000256" key="2">
    <source>
        <dbReference type="ARBA" id="ARBA00012438"/>
    </source>
</evidence>
<keyword evidence="5" id="KW-0418">Kinase</keyword>
<feature type="domain" description="PAC" evidence="10">
    <location>
        <begin position="351"/>
        <end position="403"/>
    </location>
</feature>
<dbReference type="Gene3D" id="3.30.450.20">
    <property type="entry name" value="PAS domain"/>
    <property type="match status" value="3"/>
</dbReference>
<name>A0ABS9W199_9PROT</name>
<evidence type="ECO:0000256" key="4">
    <source>
        <dbReference type="ARBA" id="ARBA00022679"/>
    </source>
</evidence>
<comment type="catalytic activity">
    <reaction evidence="1">
        <text>ATP + protein L-histidine = ADP + protein N-phospho-L-histidine.</text>
        <dbReference type="EC" id="2.7.13.3"/>
    </reaction>
</comment>
<dbReference type="Gene3D" id="3.40.50.2300">
    <property type="match status" value="1"/>
</dbReference>
<gene>
    <name evidence="11" type="ORF">MON41_04765</name>
</gene>
<dbReference type="InterPro" id="IPR013656">
    <property type="entry name" value="PAS_4"/>
</dbReference>
<dbReference type="InterPro" id="IPR001610">
    <property type="entry name" value="PAC"/>
</dbReference>
<dbReference type="InterPro" id="IPR013655">
    <property type="entry name" value="PAS_fold_3"/>
</dbReference>
<dbReference type="SUPFAM" id="SSF55781">
    <property type="entry name" value="GAF domain-like"/>
    <property type="match status" value="1"/>
</dbReference>
<dbReference type="InterPro" id="IPR036097">
    <property type="entry name" value="HisK_dim/P_sf"/>
</dbReference>
<dbReference type="NCBIfam" id="TIGR00229">
    <property type="entry name" value="sensory_box"/>
    <property type="match status" value="2"/>
</dbReference>
<dbReference type="PANTHER" id="PTHR43304:SF1">
    <property type="entry name" value="PAC DOMAIN-CONTAINING PROTEIN"/>
    <property type="match status" value="1"/>
</dbReference>
<dbReference type="EMBL" id="JALBUU010000004">
    <property type="protein sequence ID" value="MCI0753074.1"/>
    <property type="molecule type" value="Genomic_DNA"/>
</dbReference>
<dbReference type="InterPro" id="IPR000700">
    <property type="entry name" value="PAS-assoc_C"/>
</dbReference>
<keyword evidence="3 6" id="KW-0597">Phosphoprotein</keyword>
<dbReference type="SMART" id="SM00388">
    <property type="entry name" value="HisKA"/>
    <property type="match status" value="1"/>
</dbReference>
<dbReference type="Pfam" id="PF00072">
    <property type="entry name" value="Response_reg"/>
    <property type="match status" value="1"/>
</dbReference>
<accession>A0ABS9W199</accession>
<dbReference type="SUPFAM" id="SSF47384">
    <property type="entry name" value="Homodimeric domain of signal transducing histidine kinase"/>
    <property type="match status" value="1"/>
</dbReference>
<keyword evidence="4" id="KW-0808">Transferase</keyword>
<dbReference type="InterPro" id="IPR003594">
    <property type="entry name" value="HATPase_dom"/>
</dbReference>
<dbReference type="Gene3D" id="1.10.287.130">
    <property type="match status" value="1"/>
</dbReference>
<feature type="domain" description="Response regulatory" evidence="8">
    <location>
        <begin position="846"/>
        <end position="956"/>
    </location>
</feature>
<evidence type="ECO:0000259" key="8">
    <source>
        <dbReference type="PROSITE" id="PS50110"/>
    </source>
</evidence>
<dbReference type="SUPFAM" id="SSF55785">
    <property type="entry name" value="PYP-like sensor domain (PAS domain)"/>
    <property type="match status" value="3"/>
</dbReference>
<dbReference type="InterPro" id="IPR003661">
    <property type="entry name" value="HisK_dim/P_dom"/>
</dbReference>
<dbReference type="Pfam" id="PF08448">
    <property type="entry name" value="PAS_4"/>
    <property type="match status" value="1"/>
</dbReference>
<dbReference type="PRINTS" id="PR00344">
    <property type="entry name" value="BCTRLSENSOR"/>
</dbReference>
<dbReference type="CDD" id="cd00130">
    <property type="entry name" value="PAS"/>
    <property type="match status" value="2"/>
</dbReference>
<evidence type="ECO:0000259" key="7">
    <source>
        <dbReference type="PROSITE" id="PS50109"/>
    </source>
</evidence>
<dbReference type="CDD" id="cd00082">
    <property type="entry name" value="HisKA"/>
    <property type="match status" value="1"/>
</dbReference>
<dbReference type="SMART" id="SM00091">
    <property type="entry name" value="PAS"/>
    <property type="match status" value="2"/>
</dbReference>
<dbReference type="PANTHER" id="PTHR43304">
    <property type="entry name" value="PHYTOCHROME-LIKE PROTEIN CPH1"/>
    <property type="match status" value="1"/>
</dbReference>
<dbReference type="EC" id="2.7.13.3" evidence="2"/>
<feature type="domain" description="PAS" evidence="9">
    <location>
        <begin position="278"/>
        <end position="348"/>
    </location>
</feature>
<dbReference type="Gene3D" id="3.30.450.40">
    <property type="match status" value="1"/>
</dbReference>
<dbReference type="SMART" id="SM00065">
    <property type="entry name" value="GAF"/>
    <property type="match status" value="1"/>
</dbReference>
<dbReference type="PROSITE" id="PS50113">
    <property type="entry name" value="PAC"/>
    <property type="match status" value="2"/>
</dbReference>
<dbReference type="InterPro" id="IPR036890">
    <property type="entry name" value="HATPase_C_sf"/>
</dbReference>
<dbReference type="Pfam" id="PF08447">
    <property type="entry name" value="PAS_3"/>
    <property type="match status" value="2"/>
</dbReference>
<evidence type="ECO:0000259" key="10">
    <source>
        <dbReference type="PROSITE" id="PS50113"/>
    </source>
</evidence>
<dbReference type="Proteomes" id="UP001201985">
    <property type="component" value="Unassembled WGS sequence"/>
</dbReference>
<dbReference type="Pfam" id="PF00512">
    <property type="entry name" value="HisKA"/>
    <property type="match status" value="1"/>
</dbReference>
<feature type="domain" description="PAC" evidence="10">
    <location>
        <begin position="225"/>
        <end position="277"/>
    </location>
</feature>
<dbReference type="InterPro" id="IPR003018">
    <property type="entry name" value="GAF"/>
</dbReference>
<evidence type="ECO:0000256" key="1">
    <source>
        <dbReference type="ARBA" id="ARBA00000085"/>
    </source>
</evidence>
<proteinExistence type="predicted"/>